<gene>
    <name evidence="1" type="ORF">OQ279_01410</name>
</gene>
<dbReference type="Proteomes" id="UP001148482">
    <property type="component" value="Unassembled WGS sequence"/>
</dbReference>
<proteinExistence type="predicted"/>
<organism evidence="1 2">
    <name type="scientific">Salinimicrobium profundisediminis</name>
    <dbReference type="NCBI Taxonomy" id="2994553"/>
    <lineage>
        <taxon>Bacteria</taxon>
        <taxon>Pseudomonadati</taxon>
        <taxon>Bacteroidota</taxon>
        <taxon>Flavobacteriia</taxon>
        <taxon>Flavobacteriales</taxon>
        <taxon>Flavobacteriaceae</taxon>
        <taxon>Salinimicrobium</taxon>
    </lineage>
</organism>
<accession>A0A9X3HZD0</accession>
<dbReference type="AlphaFoldDB" id="A0A9X3HZD0"/>
<reference evidence="1" key="1">
    <citation type="submission" date="2022-11" db="EMBL/GenBank/DDBJ databases">
        <title>Salinimicrobium profundisediminis sp. nov., isolated from deep-sea sediment of the Mariana Trench.</title>
        <authorList>
            <person name="Fu H."/>
        </authorList>
    </citation>
    <scope>NUCLEOTIDE SEQUENCE</scope>
    <source>
        <strain evidence="1">MT39</strain>
    </source>
</reference>
<protein>
    <submittedName>
        <fullName evidence="1">Uncharacterized protein</fullName>
    </submittedName>
</protein>
<dbReference type="EMBL" id="JAPJDA010000002">
    <property type="protein sequence ID" value="MCX2836795.1"/>
    <property type="molecule type" value="Genomic_DNA"/>
</dbReference>
<comment type="caution">
    <text evidence="1">The sequence shown here is derived from an EMBL/GenBank/DDBJ whole genome shotgun (WGS) entry which is preliminary data.</text>
</comment>
<dbReference type="RefSeq" id="WP_266067975.1">
    <property type="nucleotide sequence ID" value="NZ_JAPJDA010000002.1"/>
</dbReference>
<keyword evidence="2" id="KW-1185">Reference proteome</keyword>
<evidence type="ECO:0000313" key="1">
    <source>
        <dbReference type="EMBL" id="MCX2836795.1"/>
    </source>
</evidence>
<evidence type="ECO:0000313" key="2">
    <source>
        <dbReference type="Proteomes" id="UP001148482"/>
    </source>
</evidence>
<sequence>MTTTYVTQNEMRSLWKISLGKMIESCRVNKSLPGGLVELIKHNLFAKYASYNAHLEKIEIGVNESKQRAASYPEITVYQFPLDELEDKLTASFQTTRGDLEFYARVFKGKEFNDNIFLL</sequence>
<name>A0A9X3HZD0_9FLAO</name>